<evidence type="ECO:0000256" key="1">
    <source>
        <dbReference type="ARBA" id="ARBA00006252"/>
    </source>
</evidence>
<dbReference type="RefSeq" id="WP_103682746.1">
    <property type="nucleotide sequence ID" value="NZ_PQGG01000005.1"/>
</dbReference>
<dbReference type="InterPro" id="IPR003680">
    <property type="entry name" value="Flavodoxin_fold"/>
</dbReference>
<name>A0A2S4HKH8_9GAMM</name>
<comment type="similarity">
    <text evidence="1">Belongs to the NAD(P)H dehydrogenase (quinone) family.</text>
</comment>
<dbReference type="PANTHER" id="PTHR10204">
    <property type="entry name" value="NAD P H OXIDOREDUCTASE-RELATED"/>
    <property type="match status" value="1"/>
</dbReference>
<accession>A0A2S4HKH8</accession>
<dbReference type="PANTHER" id="PTHR10204:SF34">
    <property type="entry name" value="NAD(P)H DEHYDROGENASE [QUINONE] 1 ISOFORM 1"/>
    <property type="match status" value="1"/>
</dbReference>
<dbReference type="Proteomes" id="UP000237222">
    <property type="component" value="Unassembled WGS sequence"/>
</dbReference>
<dbReference type="Gene3D" id="3.40.50.360">
    <property type="match status" value="1"/>
</dbReference>
<gene>
    <name evidence="4" type="ORF">C0068_01590</name>
</gene>
<dbReference type="GO" id="GO:0005829">
    <property type="term" value="C:cytosol"/>
    <property type="evidence" value="ECO:0007669"/>
    <property type="project" value="TreeGrafter"/>
</dbReference>
<dbReference type="InterPro" id="IPR029039">
    <property type="entry name" value="Flavoprotein-like_sf"/>
</dbReference>
<proteinExistence type="inferred from homology"/>
<dbReference type="AlphaFoldDB" id="A0A2S4HKH8"/>
<dbReference type="EMBL" id="PQGG01000005">
    <property type="protein sequence ID" value="POP54505.1"/>
    <property type="molecule type" value="Genomic_DNA"/>
</dbReference>
<dbReference type="SUPFAM" id="SSF52218">
    <property type="entry name" value="Flavoproteins"/>
    <property type="match status" value="1"/>
</dbReference>
<protein>
    <submittedName>
        <fullName evidence="4">NAD(P)H dehydrogenase</fullName>
    </submittedName>
</protein>
<evidence type="ECO:0000259" key="3">
    <source>
        <dbReference type="Pfam" id="PF02525"/>
    </source>
</evidence>
<dbReference type="Pfam" id="PF02525">
    <property type="entry name" value="Flavodoxin_2"/>
    <property type="match status" value="1"/>
</dbReference>
<evidence type="ECO:0000313" key="4">
    <source>
        <dbReference type="EMBL" id="POP54505.1"/>
    </source>
</evidence>
<keyword evidence="2" id="KW-0560">Oxidoreductase</keyword>
<dbReference type="GO" id="GO:0003955">
    <property type="term" value="F:NAD(P)H dehydrogenase (quinone) activity"/>
    <property type="evidence" value="ECO:0007669"/>
    <property type="project" value="TreeGrafter"/>
</dbReference>
<organism evidence="4 5">
    <name type="scientific">Zhongshania marina</name>
    <dbReference type="NCBI Taxonomy" id="2304603"/>
    <lineage>
        <taxon>Bacteria</taxon>
        <taxon>Pseudomonadati</taxon>
        <taxon>Pseudomonadota</taxon>
        <taxon>Gammaproteobacteria</taxon>
        <taxon>Cellvibrionales</taxon>
        <taxon>Spongiibacteraceae</taxon>
        <taxon>Zhongshania</taxon>
    </lineage>
</organism>
<sequence length="234" mass="26547">MNVLIVHAHPEPKSFSSALFREAVHQYRRQGHTVQVSDLYSMNFNPVASAADFSTPINSDYLNYALEQRHAMSEGTIAPDIAQEVDKVITAELILFNFPLYWFSVPAILKGWIDRVFVSGKFYGGKRIYTQGGMLGKKVLVSVTTGGRSDMLDEGGIHGDLTGILKPLLQGSLGYVGMEVYEPFYAFHVPYLKDEKRQRILDDWGNVLTNLEQRPILDMPDLEHFDDRFYPIQQ</sequence>
<feature type="domain" description="Flavodoxin-like fold" evidence="3">
    <location>
        <begin position="1"/>
        <end position="206"/>
    </location>
</feature>
<comment type="caution">
    <text evidence="4">The sequence shown here is derived from an EMBL/GenBank/DDBJ whole genome shotgun (WGS) entry which is preliminary data.</text>
</comment>
<dbReference type="InterPro" id="IPR051545">
    <property type="entry name" value="NAD(P)H_dehydrogenase_qn"/>
</dbReference>
<evidence type="ECO:0000313" key="5">
    <source>
        <dbReference type="Proteomes" id="UP000237222"/>
    </source>
</evidence>
<evidence type="ECO:0000256" key="2">
    <source>
        <dbReference type="ARBA" id="ARBA00023002"/>
    </source>
</evidence>
<dbReference type="OrthoDB" id="9798454at2"/>
<reference evidence="4" key="1">
    <citation type="submission" date="2018-01" db="EMBL/GenBank/DDBJ databases">
        <authorList>
            <person name="Yu X.-D."/>
        </authorList>
    </citation>
    <scope>NUCLEOTIDE SEQUENCE</scope>
    <source>
        <strain evidence="4">ZX-21</strain>
    </source>
</reference>